<evidence type="ECO:0000256" key="1">
    <source>
        <dbReference type="ARBA" id="ARBA00022737"/>
    </source>
</evidence>
<dbReference type="InterPro" id="IPR036770">
    <property type="entry name" value="Ankyrin_rpt-contain_sf"/>
</dbReference>
<evidence type="ECO:0000256" key="3">
    <source>
        <dbReference type="PROSITE-ProRule" id="PRU00023"/>
    </source>
</evidence>
<dbReference type="Gene3D" id="1.25.40.20">
    <property type="entry name" value="Ankyrin repeat-containing domain"/>
    <property type="match status" value="1"/>
</dbReference>
<dbReference type="PANTHER" id="PTHR24171">
    <property type="entry name" value="ANKYRIN REPEAT DOMAIN-CONTAINING PROTEIN 39-RELATED"/>
    <property type="match status" value="1"/>
</dbReference>
<dbReference type="PROSITE" id="PS50297">
    <property type="entry name" value="ANK_REP_REGION"/>
    <property type="match status" value="1"/>
</dbReference>
<name>A0ABD2W190_9HYME</name>
<accession>A0ABD2W190</accession>
<dbReference type="SUPFAM" id="SSF48403">
    <property type="entry name" value="Ankyrin repeat"/>
    <property type="match status" value="1"/>
</dbReference>
<evidence type="ECO:0000313" key="4">
    <source>
        <dbReference type="EMBL" id="KAL3386469.1"/>
    </source>
</evidence>
<protein>
    <submittedName>
        <fullName evidence="4">Uncharacterized protein</fullName>
    </submittedName>
</protein>
<comment type="caution">
    <text evidence="4">The sequence shown here is derived from an EMBL/GenBank/DDBJ whole genome shotgun (WGS) entry which is preliminary data.</text>
</comment>
<keyword evidence="2 3" id="KW-0040">ANK repeat</keyword>
<keyword evidence="1" id="KW-0677">Repeat</keyword>
<keyword evidence="5" id="KW-1185">Reference proteome</keyword>
<dbReference type="Pfam" id="PF12796">
    <property type="entry name" value="Ank_2"/>
    <property type="match status" value="1"/>
</dbReference>
<organism evidence="4 5">
    <name type="scientific">Trichogramma kaykai</name>
    <dbReference type="NCBI Taxonomy" id="54128"/>
    <lineage>
        <taxon>Eukaryota</taxon>
        <taxon>Metazoa</taxon>
        <taxon>Ecdysozoa</taxon>
        <taxon>Arthropoda</taxon>
        <taxon>Hexapoda</taxon>
        <taxon>Insecta</taxon>
        <taxon>Pterygota</taxon>
        <taxon>Neoptera</taxon>
        <taxon>Endopterygota</taxon>
        <taxon>Hymenoptera</taxon>
        <taxon>Apocrita</taxon>
        <taxon>Proctotrupomorpha</taxon>
        <taxon>Chalcidoidea</taxon>
        <taxon>Trichogrammatidae</taxon>
        <taxon>Trichogramma</taxon>
    </lineage>
</organism>
<dbReference type="AlphaFoldDB" id="A0ABD2W190"/>
<proteinExistence type="predicted"/>
<sequence>MDAAIYCRTSKYNPLEYRASEGYQYTFGGEFIHFVARSGYKDEPKVDENGKPLLHRNTALDYAGKADFLTHGVCVVQDLFKIYYMNYTNDVGYTHFHVACEFSIVEAVKRFLELGQDTDMIDHRGISPLQRALYFNRGEVAELLLRGGADPIGRSSVTSLQLIIFSSLNDGAFAERFLKITKEMNQLVEVNAKNKDGGLTTLESAVASLLPNVVDLLLDNGADLSSFVFPSESLIDKRISSRRRNGSKIVKLRLASGALGIVECFQKRGYELNHSCVLATMKLFAEYEWFDKSSALEQPWSDDEEFMSKAKEIMMKPNLSFYDLIQLQPEEAEKQLTPRDYFELGISRKLNWFRSETHEKACILRLSEIMSRKFFRRWVRDPMWELTGYRLPNLCCDMINEHLTNEDLYNIFLAAAGLGSRW</sequence>
<feature type="repeat" description="ANK" evidence="3">
    <location>
        <begin position="91"/>
        <end position="123"/>
    </location>
</feature>
<dbReference type="Proteomes" id="UP001627154">
    <property type="component" value="Unassembled WGS sequence"/>
</dbReference>
<dbReference type="InterPro" id="IPR002110">
    <property type="entry name" value="Ankyrin_rpt"/>
</dbReference>
<feature type="repeat" description="ANK" evidence="3">
    <location>
        <begin position="124"/>
        <end position="156"/>
    </location>
</feature>
<evidence type="ECO:0000313" key="5">
    <source>
        <dbReference type="Proteomes" id="UP001627154"/>
    </source>
</evidence>
<reference evidence="4 5" key="1">
    <citation type="journal article" date="2024" name="bioRxiv">
        <title>A reference genome for Trichogramma kaykai: A tiny desert-dwelling parasitoid wasp with competing sex-ratio distorters.</title>
        <authorList>
            <person name="Culotta J."/>
            <person name="Lindsey A.R."/>
        </authorList>
    </citation>
    <scope>NUCLEOTIDE SEQUENCE [LARGE SCALE GENOMIC DNA]</scope>
    <source>
        <strain evidence="4 5">KSX58</strain>
    </source>
</reference>
<dbReference type="PROSITE" id="PS50088">
    <property type="entry name" value="ANK_REPEAT"/>
    <property type="match status" value="2"/>
</dbReference>
<evidence type="ECO:0000256" key="2">
    <source>
        <dbReference type="ARBA" id="ARBA00023043"/>
    </source>
</evidence>
<dbReference type="EMBL" id="JBJJXI010000146">
    <property type="protein sequence ID" value="KAL3386469.1"/>
    <property type="molecule type" value="Genomic_DNA"/>
</dbReference>
<dbReference type="SMART" id="SM00248">
    <property type="entry name" value="ANK"/>
    <property type="match status" value="3"/>
</dbReference>
<gene>
    <name evidence="4" type="ORF">TKK_017975</name>
</gene>